<protein>
    <submittedName>
        <fullName evidence="8">Sodium/potassium-transporting ATPase subunit beta-2</fullName>
    </submittedName>
</protein>
<evidence type="ECO:0000256" key="5">
    <source>
        <dbReference type="ARBA" id="ARBA00022989"/>
    </source>
</evidence>
<dbReference type="GO" id="GO:0005890">
    <property type="term" value="C:sodium:potassium-exchanging ATPase complex"/>
    <property type="evidence" value="ECO:0007669"/>
    <property type="project" value="InterPro"/>
</dbReference>
<dbReference type="InterPro" id="IPR000402">
    <property type="entry name" value="Na/K_ATPase_sub_beta"/>
</dbReference>
<name>A0A1D2N9I5_ORCCI</name>
<dbReference type="OrthoDB" id="5912413at2759"/>
<dbReference type="Pfam" id="PF00287">
    <property type="entry name" value="Na_K-ATPase"/>
    <property type="match status" value="1"/>
</dbReference>
<dbReference type="GO" id="GO:0006883">
    <property type="term" value="P:intracellular sodium ion homeostasis"/>
    <property type="evidence" value="ECO:0007669"/>
    <property type="project" value="TreeGrafter"/>
</dbReference>
<dbReference type="STRING" id="48709.A0A1D2N9I5"/>
<dbReference type="PANTHER" id="PTHR11523:SF28">
    <property type="entry name" value="NA_K-ATPASE BETA SUBUNIT ISOFORM 4-RELATED"/>
    <property type="match status" value="1"/>
</dbReference>
<keyword evidence="9" id="KW-1185">Reference proteome</keyword>
<dbReference type="AlphaFoldDB" id="A0A1D2N9I5"/>
<dbReference type="PROSITE" id="PS00390">
    <property type="entry name" value="ATPASE_NA_K_BETA_1"/>
    <property type="match status" value="1"/>
</dbReference>
<comment type="subcellular location">
    <subcellularLocation>
        <location evidence="1">Membrane</location>
        <topology evidence="1">Single-pass type II membrane protein</topology>
    </subcellularLocation>
</comment>
<sequence>MAESNSNKQRLEPTQKPKKEGGFKEFLYNPETGAVLGRTGMSWLLIFIFYVIFYIALAAFSLLNFYLFYLTISLDSPKWTMDSSLIGTNPGVGFRPRPDQEDSTDSTLIWFKQNDPNDYKFWSNQLEKFVENVEEIQKEAGADKTHSCTLGTENTTNRNKSCIVDLKQLGPCTKENDFGYGQGKPCFIIKLNKIYGWKPEAYGYRNTGSEFNREVFEKDIIEEQKKGMPDDLVRHIKQEVEKIDPKRDAALLRRHLETVWISCLGENVADMENTGEIVYYPMRGIPSYYFPYMNQKGYQPPFIMIQFTNPVHGVMINVECKAFAKNVRSERIARVGQTHFELLID</sequence>
<dbReference type="PANTHER" id="PTHR11523">
    <property type="entry name" value="SODIUM/POTASSIUM-DEPENDENT ATPASE BETA SUBUNIT"/>
    <property type="match status" value="1"/>
</dbReference>
<evidence type="ECO:0000313" key="9">
    <source>
        <dbReference type="Proteomes" id="UP000094527"/>
    </source>
</evidence>
<dbReference type="OMA" id="TAYDKNY"/>
<evidence type="ECO:0000313" key="8">
    <source>
        <dbReference type="EMBL" id="ODN01656.1"/>
    </source>
</evidence>
<dbReference type="GO" id="GO:0001671">
    <property type="term" value="F:ATPase activator activity"/>
    <property type="evidence" value="ECO:0007669"/>
    <property type="project" value="TreeGrafter"/>
</dbReference>
<accession>A0A1D2N9I5</accession>
<dbReference type="Proteomes" id="UP000094527">
    <property type="component" value="Unassembled WGS sequence"/>
</dbReference>
<evidence type="ECO:0000256" key="3">
    <source>
        <dbReference type="ARBA" id="ARBA00022692"/>
    </source>
</evidence>
<comment type="similarity">
    <text evidence="2">Belongs to the X(+)/potassium ATPases subunit beta family.</text>
</comment>
<keyword evidence="5 7" id="KW-1133">Transmembrane helix</keyword>
<dbReference type="Gene3D" id="2.60.40.1660">
    <property type="entry name" value="Na, k-atpase alpha subunit"/>
    <property type="match status" value="1"/>
</dbReference>
<keyword evidence="6 7" id="KW-0472">Membrane</keyword>
<dbReference type="GO" id="GO:0036376">
    <property type="term" value="P:sodium ion export across plasma membrane"/>
    <property type="evidence" value="ECO:0007669"/>
    <property type="project" value="TreeGrafter"/>
</dbReference>
<dbReference type="InterPro" id="IPR038702">
    <property type="entry name" value="Na/K_ATPase_sub_beta_sf"/>
</dbReference>
<evidence type="ECO:0000256" key="1">
    <source>
        <dbReference type="ARBA" id="ARBA00004606"/>
    </source>
</evidence>
<dbReference type="GO" id="GO:0030007">
    <property type="term" value="P:intracellular potassium ion homeostasis"/>
    <property type="evidence" value="ECO:0007669"/>
    <property type="project" value="TreeGrafter"/>
</dbReference>
<keyword evidence="3 7" id="KW-0812">Transmembrane</keyword>
<evidence type="ECO:0000256" key="4">
    <source>
        <dbReference type="ARBA" id="ARBA00022968"/>
    </source>
</evidence>
<proteinExistence type="inferred from homology"/>
<evidence type="ECO:0000256" key="7">
    <source>
        <dbReference type="SAM" id="Phobius"/>
    </source>
</evidence>
<dbReference type="EMBL" id="LJIJ01000145">
    <property type="protein sequence ID" value="ODN01656.1"/>
    <property type="molecule type" value="Genomic_DNA"/>
</dbReference>
<feature type="transmembrane region" description="Helical" evidence="7">
    <location>
        <begin position="43"/>
        <end position="69"/>
    </location>
</feature>
<evidence type="ECO:0000256" key="6">
    <source>
        <dbReference type="ARBA" id="ARBA00023136"/>
    </source>
</evidence>
<gene>
    <name evidence="8" type="ORF">Ocin01_05043</name>
</gene>
<comment type="caution">
    <text evidence="8">The sequence shown here is derived from an EMBL/GenBank/DDBJ whole genome shotgun (WGS) entry which is preliminary data.</text>
</comment>
<evidence type="ECO:0000256" key="2">
    <source>
        <dbReference type="ARBA" id="ARBA00005876"/>
    </source>
</evidence>
<keyword evidence="4" id="KW-0735">Signal-anchor</keyword>
<organism evidence="8 9">
    <name type="scientific">Orchesella cincta</name>
    <name type="common">Springtail</name>
    <name type="synonym">Podura cincta</name>
    <dbReference type="NCBI Taxonomy" id="48709"/>
    <lineage>
        <taxon>Eukaryota</taxon>
        <taxon>Metazoa</taxon>
        <taxon>Ecdysozoa</taxon>
        <taxon>Arthropoda</taxon>
        <taxon>Hexapoda</taxon>
        <taxon>Collembola</taxon>
        <taxon>Entomobryomorpha</taxon>
        <taxon>Entomobryoidea</taxon>
        <taxon>Orchesellidae</taxon>
        <taxon>Orchesellinae</taxon>
        <taxon>Orchesella</taxon>
    </lineage>
</organism>
<dbReference type="GO" id="GO:1990573">
    <property type="term" value="P:potassium ion import across plasma membrane"/>
    <property type="evidence" value="ECO:0007669"/>
    <property type="project" value="TreeGrafter"/>
</dbReference>
<reference evidence="8 9" key="1">
    <citation type="journal article" date="2016" name="Genome Biol. Evol.">
        <title>Gene Family Evolution Reflects Adaptation to Soil Environmental Stressors in the Genome of the Collembolan Orchesella cincta.</title>
        <authorList>
            <person name="Faddeeva-Vakhrusheva A."/>
            <person name="Derks M.F."/>
            <person name="Anvar S.Y."/>
            <person name="Agamennone V."/>
            <person name="Suring W."/>
            <person name="Smit S."/>
            <person name="van Straalen N.M."/>
            <person name="Roelofs D."/>
        </authorList>
    </citation>
    <scope>NUCLEOTIDE SEQUENCE [LARGE SCALE GENOMIC DNA]</scope>
    <source>
        <tissue evidence="8">Mixed pool</tissue>
    </source>
</reference>